<evidence type="ECO:0000313" key="1">
    <source>
        <dbReference type="EMBL" id="GMH22221.1"/>
    </source>
</evidence>
<evidence type="ECO:0000313" key="2">
    <source>
        <dbReference type="Proteomes" id="UP001279734"/>
    </source>
</evidence>
<dbReference type="Proteomes" id="UP001279734">
    <property type="component" value="Unassembled WGS sequence"/>
</dbReference>
<name>A0AAD3T5G3_NEPGR</name>
<organism evidence="1 2">
    <name type="scientific">Nepenthes gracilis</name>
    <name type="common">Slender pitcher plant</name>
    <dbReference type="NCBI Taxonomy" id="150966"/>
    <lineage>
        <taxon>Eukaryota</taxon>
        <taxon>Viridiplantae</taxon>
        <taxon>Streptophyta</taxon>
        <taxon>Embryophyta</taxon>
        <taxon>Tracheophyta</taxon>
        <taxon>Spermatophyta</taxon>
        <taxon>Magnoliopsida</taxon>
        <taxon>eudicotyledons</taxon>
        <taxon>Gunneridae</taxon>
        <taxon>Pentapetalae</taxon>
        <taxon>Caryophyllales</taxon>
        <taxon>Nepenthaceae</taxon>
        <taxon>Nepenthes</taxon>
    </lineage>
</organism>
<reference evidence="1" key="1">
    <citation type="submission" date="2023-05" db="EMBL/GenBank/DDBJ databases">
        <title>Nepenthes gracilis genome sequencing.</title>
        <authorList>
            <person name="Fukushima K."/>
        </authorList>
    </citation>
    <scope>NUCLEOTIDE SEQUENCE</scope>
    <source>
        <strain evidence="1">SING2019-196</strain>
    </source>
</reference>
<accession>A0AAD3T5G3</accession>
<proteinExistence type="predicted"/>
<sequence length="86" mass="9758">MENPRCTIEMEPKTLNKEQISLVRNDTIHQGVQQSHLQEVAVGIIQKVEPTTETSDTFIQEMRPAASVKEKQEAITNDQLIDPKTK</sequence>
<gene>
    <name evidence="1" type="ORF">Nepgr_024064</name>
</gene>
<dbReference type="AlphaFoldDB" id="A0AAD3T5G3"/>
<comment type="caution">
    <text evidence="1">The sequence shown here is derived from an EMBL/GenBank/DDBJ whole genome shotgun (WGS) entry which is preliminary data.</text>
</comment>
<keyword evidence="2" id="KW-1185">Reference proteome</keyword>
<dbReference type="EMBL" id="BSYO01000024">
    <property type="protein sequence ID" value="GMH22221.1"/>
    <property type="molecule type" value="Genomic_DNA"/>
</dbReference>
<protein>
    <submittedName>
        <fullName evidence="1">Uncharacterized protein</fullName>
    </submittedName>
</protein>